<feature type="region of interest" description="Disordered" evidence="1">
    <location>
        <begin position="1"/>
        <end position="47"/>
    </location>
</feature>
<proteinExistence type="predicted"/>
<accession>A0A7S3B1N5</accession>
<dbReference type="EMBL" id="HBHX01041241">
    <property type="protein sequence ID" value="CAE0122187.1"/>
    <property type="molecule type" value="Transcribed_RNA"/>
</dbReference>
<organism evidence="2">
    <name type="scientific">Haptolina ericina</name>
    <dbReference type="NCBI Taxonomy" id="156174"/>
    <lineage>
        <taxon>Eukaryota</taxon>
        <taxon>Haptista</taxon>
        <taxon>Haptophyta</taxon>
        <taxon>Prymnesiophyceae</taxon>
        <taxon>Prymnesiales</taxon>
        <taxon>Prymnesiaceae</taxon>
        <taxon>Haptolina</taxon>
    </lineage>
</organism>
<feature type="compositionally biased region" description="Low complexity" evidence="1">
    <location>
        <begin position="318"/>
        <end position="329"/>
    </location>
</feature>
<feature type="compositionally biased region" description="Polar residues" evidence="1">
    <location>
        <begin position="216"/>
        <end position="236"/>
    </location>
</feature>
<feature type="region of interest" description="Disordered" evidence="1">
    <location>
        <begin position="65"/>
        <end position="122"/>
    </location>
</feature>
<evidence type="ECO:0000313" key="2">
    <source>
        <dbReference type="EMBL" id="CAE0122187.1"/>
    </source>
</evidence>
<gene>
    <name evidence="2" type="ORF">HERI1096_LOCUS22888</name>
</gene>
<reference evidence="2" key="1">
    <citation type="submission" date="2021-01" db="EMBL/GenBank/DDBJ databases">
        <authorList>
            <person name="Corre E."/>
            <person name="Pelletier E."/>
            <person name="Niang G."/>
            <person name="Scheremetjew M."/>
            <person name="Finn R."/>
            <person name="Kale V."/>
            <person name="Holt S."/>
            <person name="Cochrane G."/>
            <person name="Meng A."/>
            <person name="Brown T."/>
            <person name="Cohen L."/>
        </authorList>
    </citation>
    <scope>NUCLEOTIDE SEQUENCE</scope>
    <source>
        <strain evidence="2">CCMP281</strain>
    </source>
</reference>
<feature type="compositionally biased region" description="Gly residues" evidence="1">
    <location>
        <begin position="71"/>
        <end position="91"/>
    </location>
</feature>
<feature type="region of interest" description="Disordered" evidence="1">
    <location>
        <begin position="216"/>
        <end position="270"/>
    </location>
</feature>
<name>A0A7S3B1N5_9EUKA</name>
<sequence length="343" mass="35995">MQQPQMQHPHPHPQHSQRQMQQPVNARHPSPPPPPLPPLPPHLSARFGRCSEYQQGVCSLGVVAAIDSGSSGSGGDGGGSGRGGGGGGGGARQRVDCAPSFESVRDASGPAEPSAASWEGSCSRLASNGSRLAQGVVQGCTPPMAQTSQERALDEWTHELTPQATMTTEQILSLLDSPLFSGHPGDGMQVSSLPSDELLPDASLKSAWQAIAALGSESSSPRRANMQRSAHMSQQPLRADSLLYAPERSRGQRPQGYVPSSGEPTRPEQDTSWMLETSEDAEDALPWACLPAQDCVSGEREPTRPKQGTWLPDTSVEALSGAPLPALPLNRTGCSGDLSSLGL</sequence>
<feature type="region of interest" description="Disordered" evidence="1">
    <location>
        <begin position="295"/>
        <end position="343"/>
    </location>
</feature>
<evidence type="ECO:0000256" key="1">
    <source>
        <dbReference type="SAM" id="MobiDB-lite"/>
    </source>
</evidence>
<protein>
    <submittedName>
        <fullName evidence="2">Uncharacterized protein</fullName>
    </submittedName>
</protein>
<dbReference type="AlphaFoldDB" id="A0A7S3B1N5"/>
<feature type="compositionally biased region" description="Pro residues" evidence="1">
    <location>
        <begin position="29"/>
        <end position="41"/>
    </location>
</feature>